<feature type="signal peptide" evidence="1">
    <location>
        <begin position="1"/>
        <end position="23"/>
    </location>
</feature>
<reference evidence="3" key="1">
    <citation type="submission" date="2003-08" db="EMBL/GenBank/DDBJ databases">
        <authorList>
            <person name="Birren B."/>
            <person name="Nusbaum C."/>
            <person name="Abebe A."/>
            <person name="Abouelleil A."/>
            <person name="Adekoya E."/>
            <person name="Ait-zahra M."/>
            <person name="Allen N."/>
            <person name="Allen T."/>
            <person name="An P."/>
            <person name="Anderson M."/>
            <person name="Anderson S."/>
            <person name="Arachchi H."/>
            <person name="Armbruster J."/>
            <person name="Bachantsang P."/>
            <person name="Baldwin J."/>
            <person name="Barry A."/>
            <person name="Bayul T."/>
            <person name="Blitshsteyn B."/>
            <person name="Bloom T."/>
            <person name="Blye J."/>
            <person name="Boguslavskiy L."/>
            <person name="Borowsky M."/>
            <person name="Boukhgalter B."/>
            <person name="Brunache A."/>
            <person name="Butler J."/>
            <person name="Calixte N."/>
            <person name="Calvo S."/>
            <person name="Camarata J."/>
            <person name="Campo K."/>
            <person name="Chang J."/>
            <person name="Cheshatsang Y."/>
            <person name="Citroen M."/>
            <person name="Collymore A."/>
            <person name="Considine T."/>
            <person name="Cook A."/>
            <person name="Cooke P."/>
            <person name="Corum B."/>
            <person name="Cuomo C."/>
            <person name="David R."/>
            <person name="Dawoe T."/>
            <person name="Degray S."/>
            <person name="Dodge S."/>
            <person name="Dooley K."/>
            <person name="Dorje P."/>
            <person name="Dorjee K."/>
            <person name="Dorris L."/>
            <person name="Duffey N."/>
            <person name="Dupes A."/>
            <person name="Elkins T."/>
            <person name="Engels R."/>
            <person name="Erickson J."/>
            <person name="Farina A."/>
            <person name="Faro S."/>
            <person name="Ferreira P."/>
            <person name="Fischer H."/>
            <person name="Fitzgerald M."/>
            <person name="Foley K."/>
            <person name="Gage D."/>
            <person name="Galagan J."/>
            <person name="Gearin G."/>
            <person name="Gnerre S."/>
            <person name="Gnirke A."/>
            <person name="Goyette A."/>
            <person name="Graham J."/>
            <person name="Grandbois E."/>
            <person name="Gyaltsen K."/>
            <person name="Hafez N."/>
            <person name="Hagopian D."/>
            <person name="Hagos B."/>
            <person name="Hall J."/>
            <person name="Hatcher B."/>
            <person name="Heller A."/>
            <person name="Higgins H."/>
            <person name="Honan T."/>
            <person name="Horn A."/>
            <person name="Houde N."/>
            <person name="Hughes L."/>
            <person name="Hulme W."/>
            <person name="Husby E."/>
            <person name="Iliev I."/>
            <person name="Jaffe D."/>
            <person name="Jones C."/>
            <person name="Kamal M."/>
            <person name="Kamat A."/>
            <person name="Kamvysselis M."/>
            <person name="Karlsson E."/>
            <person name="Kells C."/>
            <person name="Kieu A."/>
            <person name="Kisner P."/>
            <person name="Kodira C."/>
            <person name="Kulbokas E."/>
            <person name="Labutti K."/>
            <person name="Lama D."/>
            <person name="Landers T."/>
            <person name="Leger J."/>
            <person name="Levine S."/>
            <person name="Lewis D."/>
            <person name="Lewis T."/>
            <person name="Lindblad-toh K."/>
            <person name="Liu X."/>
            <person name="Lokyitsang T."/>
            <person name="Lokyitsang Y."/>
            <person name="Lucien O."/>
            <person name="Lui A."/>
            <person name="Ma L.J."/>
            <person name="Mabbitt R."/>
            <person name="Macdonald J."/>
            <person name="Maclean C."/>
            <person name="Major J."/>
            <person name="Manning J."/>
            <person name="Marabella R."/>
            <person name="Maru K."/>
            <person name="Matthews C."/>
            <person name="Mauceli E."/>
            <person name="Mccarthy M."/>
            <person name="Mcdonough S."/>
            <person name="Mcghee T."/>
            <person name="Meldrim J."/>
            <person name="Meneus L."/>
            <person name="Mesirov J."/>
            <person name="Mihalev A."/>
            <person name="Mihova T."/>
            <person name="Mikkelsen T."/>
            <person name="Mlenga V."/>
            <person name="Moru K."/>
            <person name="Mozes J."/>
            <person name="Mulrain L."/>
            <person name="Munson G."/>
            <person name="Naylor J."/>
            <person name="Newes C."/>
            <person name="Nguyen C."/>
            <person name="Nguyen N."/>
            <person name="Nguyen T."/>
            <person name="Nicol R."/>
            <person name="Nielsen C."/>
            <person name="Nizzari M."/>
            <person name="Norbu C."/>
            <person name="Norbu N."/>
            <person name="O'donnell P."/>
            <person name="Okoawo O."/>
            <person name="O'leary S."/>
            <person name="Omotosho B."/>
            <person name="O'neill K."/>
            <person name="Osman S."/>
            <person name="Parker S."/>
            <person name="Perrin D."/>
            <person name="Phunkhang P."/>
            <person name="Piqani B."/>
            <person name="Purcell S."/>
            <person name="Rachupka T."/>
            <person name="Ramasamy U."/>
            <person name="Rameau R."/>
            <person name="Ray V."/>
            <person name="Raymond C."/>
            <person name="Retta R."/>
            <person name="Richardson S."/>
            <person name="Rise C."/>
            <person name="Rodriguez J."/>
            <person name="Rogers J."/>
            <person name="Rogov P."/>
            <person name="Rutman M."/>
            <person name="Schupbach R."/>
            <person name="Seaman C."/>
            <person name="Settipalli S."/>
            <person name="Sharpe T."/>
            <person name="Sheridan J."/>
            <person name="Sherpa N."/>
            <person name="Shi J."/>
            <person name="Smirnov S."/>
            <person name="Smith C."/>
            <person name="Sougnez C."/>
            <person name="Spencer B."/>
            <person name="Stalker J."/>
            <person name="Stange-thomann N."/>
            <person name="Stavropoulos S."/>
            <person name="Stetson K."/>
            <person name="Stone C."/>
            <person name="Stone S."/>
            <person name="Stubbs M."/>
            <person name="Talamas J."/>
            <person name="Tchuinga P."/>
            <person name="Tenzing P."/>
            <person name="Tesfaye S."/>
            <person name="Theodore J."/>
            <person name="Thoulutsang Y."/>
            <person name="Topham K."/>
            <person name="Towey S."/>
            <person name="Tsamla T."/>
            <person name="Tsomo N."/>
            <person name="Vallee D."/>
            <person name="Vassiliev H."/>
            <person name="Venkataraman V."/>
            <person name="Vinson J."/>
            <person name="Vo A."/>
            <person name="Wade C."/>
            <person name="Wang S."/>
            <person name="Wangchuk T."/>
            <person name="Wangdi T."/>
            <person name="Whittaker C."/>
            <person name="Wilkinson J."/>
            <person name="Wu Y."/>
            <person name="Wyman D."/>
            <person name="Yadav S."/>
            <person name="Yang S."/>
            <person name="Yang X."/>
            <person name="Yeager S."/>
            <person name="Yee E."/>
            <person name="Young G."/>
            <person name="Zainoun J."/>
            <person name="Zembeck L."/>
            <person name="Zimmer A."/>
            <person name="Zody M."/>
            <person name="Lander E."/>
        </authorList>
    </citation>
    <scope>NUCLEOTIDE SEQUENCE [LARGE SCALE GENOMIC DNA]</scope>
</reference>
<dbReference type="Ensembl" id="ENSCSAVT00000012937.1">
    <property type="protein sequence ID" value="ENSCSAVP00000012788.1"/>
    <property type="gene ID" value="ENSCSAVG00000007513.1"/>
</dbReference>
<reference evidence="2" key="2">
    <citation type="submission" date="2025-08" db="UniProtKB">
        <authorList>
            <consortium name="Ensembl"/>
        </authorList>
    </citation>
    <scope>IDENTIFICATION</scope>
</reference>
<evidence type="ECO:0008006" key="4">
    <source>
        <dbReference type="Google" id="ProtNLM"/>
    </source>
</evidence>
<name>H2Z5C6_CIOSA</name>
<reference evidence="2" key="3">
    <citation type="submission" date="2025-09" db="UniProtKB">
        <authorList>
            <consortium name="Ensembl"/>
        </authorList>
    </citation>
    <scope>IDENTIFICATION</scope>
</reference>
<feature type="chain" id="PRO_5003578766" description="SUEL-type lectin domain-containing protein" evidence="1">
    <location>
        <begin position="24"/>
        <end position="269"/>
    </location>
</feature>
<evidence type="ECO:0000313" key="2">
    <source>
        <dbReference type="Ensembl" id="ENSCSAVP00000012788.1"/>
    </source>
</evidence>
<organism evidence="2 3">
    <name type="scientific">Ciona savignyi</name>
    <name type="common">Pacific transparent sea squirt</name>
    <dbReference type="NCBI Taxonomy" id="51511"/>
    <lineage>
        <taxon>Eukaryota</taxon>
        <taxon>Metazoa</taxon>
        <taxon>Chordata</taxon>
        <taxon>Tunicata</taxon>
        <taxon>Ascidiacea</taxon>
        <taxon>Phlebobranchia</taxon>
        <taxon>Cionidae</taxon>
        <taxon>Ciona</taxon>
    </lineage>
</organism>
<evidence type="ECO:0000313" key="3">
    <source>
        <dbReference type="Proteomes" id="UP000007875"/>
    </source>
</evidence>
<sequence length="269" mass="28536">MNKILSTLVVVGVVVCMSASTISSHLNNATTTATTYPMNATSPTVVAPVNGTTPAAPFSCYQGYKVYVSRSGPLYQEVGTYAPCPPNDTQCDIAEYENVLPTNATVFVQFGRCSNPMTTTTCMGIQASNATQGRVKNCTVRVCTSSNCNAPPPVVSNQTCPHTPAGDVQVLPSCTLKQVLNKTFACMGPWFHGAPYADSTMCKSNLDTMTKCLSDVVVECLSGHCPSVLDAIPGARAFYPTIIHTAKKATSLRQALLLIPNITEPVIQL</sequence>
<dbReference type="Proteomes" id="UP000007875">
    <property type="component" value="Unassembled WGS sequence"/>
</dbReference>
<accession>H2Z5C6</accession>
<evidence type="ECO:0000256" key="1">
    <source>
        <dbReference type="SAM" id="SignalP"/>
    </source>
</evidence>
<dbReference type="GeneTree" id="ENSGT00660000097072"/>
<keyword evidence="3" id="KW-1185">Reference proteome</keyword>
<dbReference type="InParanoid" id="H2Z5C6"/>
<keyword evidence="1" id="KW-0732">Signal</keyword>
<proteinExistence type="predicted"/>
<dbReference type="HOGENOM" id="CLU_1036353_0_0_1"/>
<protein>
    <recommendedName>
        <fullName evidence="4">SUEL-type lectin domain-containing protein</fullName>
    </recommendedName>
</protein>
<dbReference type="AlphaFoldDB" id="H2Z5C6"/>